<feature type="domain" description="Endoribonuclease YicC-like C-terminal" evidence="7">
    <location>
        <begin position="173"/>
        <end position="293"/>
    </location>
</feature>
<proteinExistence type="inferred from homology"/>
<feature type="domain" description="Endoribonuclease YicC-like N-terminal" evidence="6">
    <location>
        <begin position="2"/>
        <end position="155"/>
    </location>
</feature>
<dbReference type="InterPro" id="IPR005229">
    <property type="entry name" value="YicC/YloC-like"/>
</dbReference>
<dbReference type="PANTHER" id="PTHR30636">
    <property type="entry name" value="UPF0701 PROTEIN YICC"/>
    <property type="match status" value="1"/>
</dbReference>
<evidence type="ECO:0000256" key="5">
    <source>
        <dbReference type="ARBA" id="ARBA00035648"/>
    </source>
</evidence>
<evidence type="ECO:0000256" key="3">
    <source>
        <dbReference type="ARBA" id="ARBA00022759"/>
    </source>
</evidence>
<dbReference type="EMBL" id="JADCLJ010000020">
    <property type="protein sequence ID" value="MBE4908785.1"/>
    <property type="molecule type" value="Genomic_DNA"/>
</dbReference>
<gene>
    <name evidence="8" type="ORF">IMZ08_12025</name>
</gene>
<keyword evidence="4" id="KW-0378">Hydrolase</keyword>
<comment type="caution">
    <text evidence="8">The sequence shown here is derived from an EMBL/GenBank/DDBJ whole genome shotgun (WGS) entry which is preliminary data.</text>
</comment>
<dbReference type="RefSeq" id="WP_193536760.1">
    <property type="nucleotide sequence ID" value="NZ_JADCLJ010000020.1"/>
</dbReference>
<evidence type="ECO:0000256" key="4">
    <source>
        <dbReference type="ARBA" id="ARBA00022801"/>
    </source>
</evidence>
<evidence type="ECO:0000313" key="8">
    <source>
        <dbReference type="EMBL" id="MBE4908785.1"/>
    </source>
</evidence>
<reference evidence="8 9" key="1">
    <citation type="submission" date="2020-10" db="EMBL/GenBank/DDBJ databases">
        <title>Bacillus sp. HD4P25, an endophyte from a halophyte.</title>
        <authorList>
            <person name="Sun J.-Q."/>
        </authorList>
    </citation>
    <scope>NUCLEOTIDE SEQUENCE [LARGE SCALE GENOMIC DNA]</scope>
    <source>
        <strain evidence="8 9">YIM 93174</strain>
    </source>
</reference>
<dbReference type="Pfam" id="PF08340">
    <property type="entry name" value="YicC-like_C"/>
    <property type="match status" value="1"/>
</dbReference>
<keyword evidence="3" id="KW-0255">Endonuclease</keyword>
<dbReference type="InterPro" id="IPR013551">
    <property type="entry name" value="YicC-like_C"/>
</dbReference>
<evidence type="ECO:0000313" key="9">
    <source>
        <dbReference type="Proteomes" id="UP001516662"/>
    </source>
</evidence>
<sequence length="293" mass="33855">MIVSMTGFGYARNESNPLSVTVEMKSVNHRFCEISVRMPRQLSIIEDKIKKVIGQYVGRGRIEVFITIEGEGLSKKSLIIDWSLVDSYYESLKHAKEKYSLNDEITLNQLFRVNDIISIDEEETENEQLKEIVLEVVQNAARELKQMRINEGEKLLIDITSYLKEIEKCTYTIAQLAPTVVEQFREKITRRVNEYINGVVEEDRLLAEVSLYAEKIDISEELTRIKSHIQQFLDTLRNVENQVVGRKLDFLVQEMNREINTIGAKGNDSAIARQVVEVKSLLEKIKEQVQNIE</sequence>
<dbReference type="NCBIfam" id="TIGR00255">
    <property type="entry name" value="YicC/YloC family endoribonuclease"/>
    <property type="match status" value="1"/>
</dbReference>
<evidence type="ECO:0000256" key="1">
    <source>
        <dbReference type="ARBA" id="ARBA00001968"/>
    </source>
</evidence>
<evidence type="ECO:0000259" key="6">
    <source>
        <dbReference type="Pfam" id="PF03755"/>
    </source>
</evidence>
<dbReference type="Pfam" id="PF03755">
    <property type="entry name" value="YicC-like_N"/>
    <property type="match status" value="1"/>
</dbReference>
<name>A0ABR9QJV6_9BACI</name>
<keyword evidence="2" id="KW-0540">Nuclease</keyword>
<dbReference type="InterPro" id="IPR013527">
    <property type="entry name" value="YicC-like_N"/>
</dbReference>
<accession>A0ABR9QJV6</accession>
<evidence type="ECO:0000256" key="2">
    <source>
        <dbReference type="ARBA" id="ARBA00022722"/>
    </source>
</evidence>
<evidence type="ECO:0000259" key="7">
    <source>
        <dbReference type="Pfam" id="PF08340"/>
    </source>
</evidence>
<dbReference type="PANTHER" id="PTHR30636:SF3">
    <property type="entry name" value="UPF0701 PROTEIN YICC"/>
    <property type="match status" value="1"/>
</dbReference>
<keyword evidence="9" id="KW-1185">Reference proteome</keyword>
<comment type="similarity">
    <text evidence="5">Belongs to the YicC/YloC family.</text>
</comment>
<dbReference type="Proteomes" id="UP001516662">
    <property type="component" value="Unassembled WGS sequence"/>
</dbReference>
<comment type="cofactor">
    <cofactor evidence="1">
        <name>a divalent metal cation</name>
        <dbReference type="ChEBI" id="CHEBI:60240"/>
    </cofactor>
</comment>
<organism evidence="8 9">
    <name type="scientific">Litchfieldia luteola</name>
    <dbReference type="NCBI Taxonomy" id="682179"/>
    <lineage>
        <taxon>Bacteria</taxon>
        <taxon>Bacillati</taxon>
        <taxon>Bacillota</taxon>
        <taxon>Bacilli</taxon>
        <taxon>Bacillales</taxon>
        <taxon>Bacillaceae</taxon>
        <taxon>Litchfieldia</taxon>
    </lineage>
</organism>
<protein>
    <submittedName>
        <fullName evidence="8">YicC family protein</fullName>
    </submittedName>
</protein>